<organism evidence="3 4">
    <name type="scientific">Bombus bifarius</name>
    <dbReference type="NCBI Taxonomy" id="103933"/>
    <lineage>
        <taxon>Eukaryota</taxon>
        <taxon>Metazoa</taxon>
        <taxon>Ecdysozoa</taxon>
        <taxon>Arthropoda</taxon>
        <taxon>Hexapoda</taxon>
        <taxon>Insecta</taxon>
        <taxon>Pterygota</taxon>
        <taxon>Neoptera</taxon>
        <taxon>Endopterygota</taxon>
        <taxon>Hymenoptera</taxon>
        <taxon>Apocrita</taxon>
        <taxon>Aculeata</taxon>
        <taxon>Apoidea</taxon>
        <taxon>Anthophila</taxon>
        <taxon>Apidae</taxon>
        <taxon>Bombus</taxon>
        <taxon>Pyrobombus</taxon>
    </lineage>
</organism>
<gene>
    <name evidence="4" type="primary">LOC117215647</name>
</gene>
<accession>A0A6P8NU70</accession>
<dbReference type="PROSITE" id="PS51011">
    <property type="entry name" value="ARID"/>
    <property type="match status" value="1"/>
</dbReference>
<keyword evidence="3" id="KW-1185">Reference proteome</keyword>
<dbReference type="SMART" id="SM00595">
    <property type="entry name" value="MADF"/>
    <property type="match status" value="1"/>
</dbReference>
<name>A0A6P8NU70_9HYME</name>
<dbReference type="InterPro" id="IPR039353">
    <property type="entry name" value="TF_Adf1"/>
</dbReference>
<dbReference type="KEGG" id="bbif:117215647"/>
<proteinExistence type="predicted"/>
<dbReference type="Pfam" id="PF10545">
    <property type="entry name" value="MADF_DNA_bdg"/>
    <property type="match status" value="1"/>
</dbReference>
<dbReference type="PANTHER" id="PTHR12243">
    <property type="entry name" value="MADF DOMAIN TRANSCRIPTION FACTOR"/>
    <property type="match status" value="1"/>
</dbReference>
<evidence type="ECO:0000313" key="4">
    <source>
        <dbReference type="RefSeq" id="XP_033317925.1"/>
    </source>
</evidence>
<dbReference type="PANTHER" id="PTHR12243:SF67">
    <property type="entry name" value="COREPRESSOR OF PANGOLIN, ISOFORM A-RELATED"/>
    <property type="match status" value="1"/>
</dbReference>
<dbReference type="InterPro" id="IPR006578">
    <property type="entry name" value="MADF-dom"/>
</dbReference>
<dbReference type="GO" id="GO:0003677">
    <property type="term" value="F:DNA binding"/>
    <property type="evidence" value="ECO:0007669"/>
    <property type="project" value="InterPro"/>
</dbReference>
<reference evidence="4" key="1">
    <citation type="submission" date="2025-08" db="UniProtKB">
        <authorList>
            <consortium name="RefSeq"/>
        </authorList>
    </citation>
    <scope>IDENTIFICATION</scope>
    <source>
        <tissue evidence="4">Muscle</tissue>
    </source>
</reference>
<dbReference type="InterPro" id="IPR001606">
    <property type="entry name" value="ARID_dom"/>
</dbReference>
<dbReference type="AlphaFoldDB" id="A0A6P8NU70"/>
<dbReference type="RefSeq" id="XP_033317925.1">
    <property type="nucleotide sequence ID" value="XM_033462034.1"/>
</dbReference>
<evidence type="ECO:0000313" key="3">
    <source>
        <dbReference type="Proteomes" id="UP000515164"/>
    </source>
</evidence>
<feature type="domain" description="MADF" evidence="2">
    <location>
        <begin position="11"/>
        <end position="111"/>
    </location>
</feature>
<sequence>MVSLKRIDNLKLIQLVKEHELLYNSSAENYGSNVARNNAWKEIARIMGLSTAQCKRRWIIMRDQYLRFLRKSIVINRKPTVINRKPTVRKKRTPKPYQYHSEMEFLKPYFRQATFYGWLPEFYTRNVRRSPRISDTIIENTNLNNTNDEKLRSESISVITIPSDPLPTQQLSNSNSKNAYEKPRIIGSSSLVMEYANDKQCETRDVLTKYFETVAETVREFPPTLQVKVKSEISKIVHQAEMDHIHQIQLQPYGQLINSFPEPEQMSLNNIMNSQYTVGHTLIKIEHPR</sequence>
<protein>
    <submittedName>
        <fullName evidence="4">Uncharacterized protein LOC117215647</fullName>
    </submittedName>
</protein>
<evidence type="ECO:0000259" key="1">
    <source>
        <dbReference type="PROSITE" id="PS51011"/>
    </source>
</evidence>
<evidence type="ECO:0000259" key="2">
    <source>
        <dbReference type="PROSITE" id="PS51029"/>
    </source>
</evidence>
<dbReference type="PROSITE" id="PS51029">
    <property type="entry name" value="MADF"/>
    <property type="match status" value="1"/>
</dbReference>
<dbReference type="Proteomes" id="UP000515164">
    <property type="component" value="Unplaced"/>
</dbReference>
<feature type="domain" description="ARID" evidence="1">
    <location>
        <begin position="1"/>
        <end position="77"/>
    </location>
</feature>
<dbReference type="GeneID" id="117215647"/>